<evidence type="ECO:0000313" key="3">
    <source>
        <dbReference type="Proteomes" id="UP000297839"/>
    </source>
</evidence>
<dbReference type="PANTHER" id="PTHR30203">
    <property type="entry name" value="OUTER MEMBRANE CATION EFFLUX PROTEIN"/>
    <property type="match status" value="1"/>
</dbReference>
<dbReference type="EMBL" id="SMLK01000001">
    <property type="protein sequence ID" value="TFZ08768.1"/>
    <property type="molecule type" value="Genomic_DNA"/>
</dbReference>
<comment type="caution">
    <text evidence="2">The sequence shown here is derived from an EMBL/GenBank/DDBJ whole genome shotgun (WGS) entry which is preliminary data.</text>
</comment>
<evidence type="ECO:0000256" key="1">
    <source>
        <dbReference type="ARBA" id="ARBA00007613"/>
    </source>
</evidence>
<organism evidence="2 3">
    <name type="scientific">Ramlibacter humi</name>
    <dbReference type="NCBI Taxonomy" id="2530451"/>
    <lineage>
        <taxon>Bacteria</taxon>
        <taxon>Pseudomonadati</taxon>
        <taxon>Pseudomonadota</taxon>
        <taxon>Betaproteobacteria</taxon>
        <taxon>Burkholderiales</taxon>
        <taxon>Comamonadaceae</taxon>
        <taxon>Ramlibacter</taxon>
    </lineage>
</organism>
<name>A0A4Z0CDW9_9BURK</name>
<dbReference type="GO" id="GO:0015562">
    <property type="term" value="F:efflux transmembrane transporter activity"/>
    <property type="evidence" value="ECO:0007669"/>
    <property type="project" value="InterPro"/>
</dbReference>
<accession>A0A4Z0CDW9</accession>
<dbReference type="PANTHER" id="PTHR30203:SF32">
    <property type="entry name" value="CATION EFFLUX SYSTEM PROTEIN CUSC"/>
    <property type="match status" value="1"/>
</dbReference>
<reference evidence="2 3" key="1">
    <citation type="submission" date="2019-03" db="EMBL/GenBank/DDBJ databases">
        <title>Ramlibacter sp. 18x22-1, whole genome shotgun sequence.</title>
        <authorList>
            <person name="Zhang X."/>
            <person name="Feng G."/>
            <person name="Zhu H."/>
        </authorList>
    </citation>
    <scope>NUCLEOTIDE SEQUENCE [LARGE SCALE GENOMIC DNA]</scope>
    <source>
        <strain evidence="2 3">18x22-1</strain>
    </source>
</reference>
<keyword evidence="3" id="KW-1185">Reference proteome</keyword>
<dbReference type="OrthoDB" id="9770517at2"/>
<comment type="similarity">
    <text evidence="1">Belongs to the outer membrane factor (OMF) (TC 1.B.17) family.</text>
</comment>
<dbReference type="Gene3D" id="2.20.200.10">
    <property type="entry name" value="Outer membrane efflux proteins (OEP)"/>
    <property type="match status" value="1"/>
</dbReference>
<proteinExistence type="inferred from homology"/>
<dbReference type="AlphaFoldDB" id="A0A4Z0CDW9"/>
<dbReference type="InterPro" id="IPR010131">
    <property type="entry name" value="MdtP/NodT-like"/>
</dbReference>
<dbReference type="Proteomes" id="UP000297839">
    <property type="component" value="Unassembled WGS sequence"/>
</dbReference>
<dbReference type="SUPFAM" id="SSF56954">
    <property type="entry name" value="Outer membrane efflux proteins (OEP)"/>
    <property type="match status" value="1"/>
</dbReference>
<dbReference type="Pfam" id="PF02321">
    <property type="entry name" value="OEP"/>
    <property type="match status" value="2"/>
</dbReference>
<dbReference type="Gene3D" id="1.20.1600.10">
    <property type="entry name" value="Outer membrane efflux proteins (OEP)"/>
    <property type="match status" value="1"/>
</dbReference>
<protein>
    <submittedName>
        <fullName evidence="2">RND transporter</fullName>
    </submittedName>
</protein>
<gene>
    <name evidence="2" type="ORF">EZ216_06385</name>
</gene>
<sequence>MPASSSTTRTSGRLGRTAALADIGCGLWAWRPHPRFLHTSCTARQDRQVAMRAGRLGLAMHQRPLRLPRRLVRFATAPVALSAALLAGCSVAPVPQVPQDAPASWAAPVPAAPQAAPVDLQGWWKVFGDERLDALVARALQANLDVRVAASRLRQARLLASAEGTRFLPLASAGLHPVRDPRATDSFLHLSLDVTWELGLFGAGESGDRVAQGQIAAAEWQVQGARVAVVAEVVRRWLELHAARDQQALWTAIAQADDQSAGTARARWDNRLGTAADVAQAQARAAQARATAAGYAGAVQTAGVALAQLLGESAAGDWATQPAAAGLPPVSVRELPANLLRSRPDVRQAEAGVLRAAGEAGLAQAELSPRLALTGGVLRSFNVTERRATATHSTFSIAPSIDVPLFDWGRRQDRARAADEAVQEALLAHRKAVLDGVAEAETALGLLATQRERERLLAAAAQAAQAQETQLQARTRAGLAGASDAPALARVRLLAQSELRDAQSGAALAFVALYKALGGAPLPEPETPQASRP</sequence>
<evidence type="ECO:0000313" key="2">
    <source>
        <dbReference type="EMBL" id="TFZ08768.1"/>
    </source>
</evidence>
<dbReference type="InterPro" id="IPR003423">
    <property type="entry name" value="OMP_efflux"/>
</dbReference>